<dbReference type="Gene3D" id="3.10.20.30">
    <property type="match status" value="1"/>
</dbReference>
<dbReference type="AlphaFoldDB" id="A0A3S0U149"/>
<feature type="domain" description="2Fe-2S ferredoxin-type" evidence="2">
    <location>
        <begin position="1"/>
        <end position="94"/>
    </location>
</feature>
<dbReference type="Proteomes" id="UP000279908">
    <property type="component" value="Unassembled WGS sequence"/>
</dbReference>
<sequence>MIIYINDKACEAQKGDILLEVARRNKCHIGYICGGNGICQSCFVTVSEGMEHLSKPGSDEKAFISDRLFEAGGRLACRTRVTGEKGTIRLLSRTENLKRIVLGLNVPGFITYAQTIGYNVLKKLPEGAGSVVERVRDGRINPGEALSKIGSGIGDASQLAASNFMEAFSFLQYPVSMVTEGAKTVYGGASGALCSISGGALHLPGTQCTLHRPQEPESRQNVTITSR</sequence>
<dbReference type="Proteomes" id="UP000489351">
    <property type="component" value="Unassembled WGS sequence"/>
</dbReference>
<feature type="region of interest" description="Disordered" evidence="1">
    <location>
        <begin position="208"/>
        <end position="227"/>
    </location>
</feature>
<dbReference type="EMBL" id="VMRG01000001">
    <property type="protein sequence ID" value="KAA6232817.1"/>
    <property type="molecule type" value="Genomic_DNA"/>
</dbReference>
<evidence type="ECO:0000256" key="1">
    <source>
        <dbReference type="SAM" id="MobiDB-lite"/>
    </source>
</evidence>
<dbReference type="PROSITE" id="PS51085">
    <property type="entry name" value="2FE2S_FER_2"/>
    <property type="match status" value="1"/>
</dbReference>
<reference evidence="5 6" key="1">
    <citation type="submission" date="2018-12" db="EMBL/GenBank/DDBJ databases">
        <authorList>
            <person name="Lunina O.N."/>
            <person name="Grouzdev D.S."/>
            <person name="Gorlenko V.M."/>
            <person name="Savvichev A.S."/>
        </authorList>
    </citation>
    <scope>NUCLEOTIDE SEQUENCE [LARGE SCALE GENOMIC DNA]</scope>
    <source>
        <strain evidence="5 6">BrKhr-17</strain>
    </source>
</reference>
<dbReference type="Pfam" id="PF00111">
    <property type="entry name" value="Fer2"/>
    <property type="match status" value="1"/>
</dbReference>
<dbReference type="Proteomes" id="UP000327458">
    <property type="component" value="Unassembled WGS sequence"/>
</dbReference>
<dbReference type="InterPro" id="IPR012675">
    <property type="entry name" value="Beta-grasp_dom_sf"/>
</dbReference>
<dbReference type="EMBL" id="WUBZ01000006">
    <property type="protein sequence ID" value="MWV53978.1"/>
    <property type="molecule type" value="Genomic_DNA"/>
</dbReference>
<evidence type="ECO:0000313" key="4">
    <source>
        <dbReference type="EMBL" id="MWV53978.1"/>
    </source>
</evidence>
<dbReference type="SUPFAM" id="SSF54292">
    <property type="entry name" value="2Fe-2S ferredoxin-like"/>
    <property type="match status" value="1"/>
</dbReference>
<accession>A0A3S0U149</accession>
<proteinExistence type="predicted"/>
<evidence type="ECO:0000313" key="8">
    <source>
        <dbReference type="Proteomes" id="UP000489351"/>
    </source>
</evidence>
<dbReference type="InterPro" id="IPR036010">
    <property type="entry name" value="2Fe-2S_ferredoxin-like_sf"/>
</dbReference>
<reference evidence="3 7" key="2">
    <citation type="submission" date="2019-07" db="EMBL/GenBank/DDBJ databases">
        <title>Draft genome Sequence of Chlorobium phaeovibrioides sp. strain PhvTcv-s14, from the Phylum Chlorobi.</title>
        <authorList>
            <person name="Babenko V."/>
            <person name="Boldyreva D."/>
            <person name="Kanygina A."/>
            <person name="Selezneva O."/>
            <person name="Akopiyan T."/>
            <person name="Lunina O."/>
        </authorList>
    </citation>
    <scope>NUCLEOTIDE SEQUENCE [LARGE SCALE GENOMIC DNA]</scope>
    <source>
        <strain evidence="3 7">GrTcv12</strain>
    </source>
</reference>
<name>A0A3S0U149_CHLPH</name>
<gene>
    <name evidence="5" type="ORF">EKD02_06960</name>
    <name evidence="3" type="ORF">FP507_06920</name>
    <name evidence="4" type="ORF">GJ685_02735</name>
</gene>
<evidence type="ECO:0000259" key="2">
    <source>
        <dbReference type="PROSITE" id="PS51085"/>
    </source>
</evidence>
<dbReference type="RefSeq" id="WP_126341329.1">
    <property type="nucleotide sequence ID" value="NZ_CP041698.1"/>
</dbReference>
<reference evidence="4 8" key="3">
    <citation type="submission" date="2019-11" db="EMBL/GenBank/DDBJ databases">
        <title>Green- and brown-colored morphotypes of Chlorobia in the stratified aquatic ecosystems of Kandalaksha Gulf (White Sea): A model for study of the accessory genome evolution.</title>
        <authorList>
            <person name="Grouzdev D.S."/>
        </authorList>
    </citation>
    <scope>NUCLEOTIDE SEQUENCE [LARGE SCALE GENOMIC DNA]</scope>
    <source>
        <strain evidence="4 8">ZM</strain>
    </source>
</reference>
<dbReference type="CDD" id="cd00207">
    <property type="entry name" value="fer2"/>
    <property type="match status" value="1"/>
</dbReference>
<evidence type="ECO:0000313" key="6">
    <source>
        <dbReference type="Proteomes" id="UP000279908"/>
    </source>
</evidence>
<evidence type="ECO:0000313" key="5">
    <source>
        <dbReference type="EMBL" id="RTY37566.1"/>
    </source>
</evidence>
<protein>
    <submittedName>
        <fullName evidence="3">(2Fe-2S)-binding protein</fullName>
    </submittedName>
    <submittedName>
        <fullName evidence="5">2Fe-2S iron-sulfur cluster binding domain-containing protein</fullName>
    </submittedName>
</protein>
<dbReference type="EMBL" id="RXYK01000009">
    <property type="protein sequence ID" value="RTY37566.1"/>
    <property type="molecule type" value="Genomic_DNA"/>
</dbReference>
<evidence type="ECO:0000313" key="3">
    <source>
        <dbReference type="EMBL" id="KAA6232817.1"/>
    </source>
</evidence>
<evidence type="ECO:0000313" key="7">
    <source>
        <dbReference type="Proteomes" id="UP000327458"/>
    </source>
</evidence>
<organism evidence="5 6">
    <name type="scientific">Chlorobium phaeovibrioides</name>
    <dbReference type="NCBI Taxonomy" id="1094"/>
    <lineage>
        <taxon>Bacteria</taxon>
        <taxon>Pseudomonadati</taxon>
        <taxon>Chlorobiota</taxon>
        <taxon>Chlorobiia</taxon>
        <taxon>Chlorobiales</taxon>
        <taxon>Chlorobiaceae</taxon>
        <taxon>Chlorobium/Pelodictyon group</taxon>
        <taxon>Chlorobium</taxon>
    </lineage>
</organism>
<comment type="caution">
    <text evidence="5">The sequence shown here is derived from an EMBL/GenBank/DDBJ whole genome shotgun (WGS) entry which is preliminary data.</text>
</comment>
<dbReference type="InterPro" id="IPR001041">
    <property type="entry name" value="2Fe-2S_ferredoxin-type"/>
</dbReference>
<keyword evidence="8" id="KW-1185">Reference proteome</keyword>
<dbReference type="GO" id="GO:0051536">
    <property type="term" value="F:iron-sulfur cluster binding"/>
    <property type="evidence" value="ECO:0007669"/>
    <property type="project" value="InterPro"/>
</dbReference>